<keyword evidence="12" id="KW-0472">Membrane</keyword>
<dbReference type="OrthoDB" id="6414287at2759"/>
<dbReference type="Gene3D" id="1.25.40.20">
    <property type="entry name" value="Ankyrin repeat-containing domain"/>
    <property type="match status" value="2"/>
</dbReference>
<dbReference type="Pfam" id="PF12796">
    <property type="entry name" value="Ank_2"/>
    <property type="match status" value="1"/>
</dbReference>
<evidence type="ECO:0000256" key="8">
    <source>
        <dbReference type="ARBA" id="ARBA00022737"/>
    </source>
</evidence>
<dbReference type="Gene3D" id="3.30.379.10">
    <property type="entry name" value="Chitobiase/beta-hexosaminidase domain 2-like"/>
    <property type="match status" value="1"/>
</dbReference>
<dbReference type="PANTHER" id="PTHR24171">
    <property type="entry name" value="ANKYRIN REPEAT DOMAIN-CONTAINING PROTEIN 39-RELATED"/>
    <property type="match status" value="1"/>
</dbReference>
<dbReference type="InterPro" id="IPR002110">
    <property type="entry name" value="Ankyrin_rpt"/>
</dbReference>
<dbReference type="GO" id="GO:0044231">
    <property type="term" value="C:host cell presynaptic membrane"/>
    <property type="evidence" value="ECO:0007669"/>
    <property type="project" value="UniProtKB-KW"/>
</dbReference>
<evidence type="ECO:0000313" key="15">
    <source>
        <dbReference type="EMBL" id="GFQ90549.1"/>
    </source>
</evidence>
<dbReference type="AlphaFoldDB" id="A0A8X6HPM1"/>
<feature type="repeat" description="ANK" evidence="13">
    <location>
        <begin position="55"/>
        <end position="84"/>
    </location>
</feature>
<keyword evidence="11 13" id="KW-0040">ANK repeat</keyword>
<dbReference type="InterPro" id="IPR036770">
    <property type="entry name" value="Ankyrin_rpt-contain_sf"/>
</dbReference>
<feature type="repeat" description="ANK" evidence="13">
    <location>
        <begin position="136"/>
        <end position="168"/>
    </location>
</feature>
<keyword evidence="5" id="KW-1052">Target cell membrane</keyword>
<evidence type="ECO:0000313" key="16">
    <source>
        <dbReference type="Proteomes" id="UP000887116"/>
    </source>
</evidence>
<evidence type="ECO:0000256" key="14">
    <source>
        <dbReference type="SAM" id="MobiDB-lite"/>
    </source>
</evidence>
<keyword evidence="8" id="KW-0677">Repeat</keyword>
<evidence type="ECO:0000256" key="9">
    <source>
        <dbReference type="ARBA" id="ARBA00022801"/>
    </source>
</evidence>
<dbReference type="SUPFAM" id="SSF55545">
    <property type="entry name" value="beta-N-acetylhexosaminidase-like domain"/>
    <property type="match status" value="1"/>
</dbReference>
<keyword evidence="10" id="KW-0638">Presynaptic neurotoxin</keyword>
<dbReference type="Pfam" id="PF00023">
    <property type="entry name" value="Ank"/>
    <property type="match status" value="1"/>
</dbReference>
<keyword evidence="16" id="KW-1185">Reference proteome</keyword>
<keyword evidence="4" id="KW-0964">Secreted</keyword>
<protein>
    <submittedName>
        <fullName evidence="15">Glyco_hydro_20b domain-containing protein</fullName>
    </submittedName>
</protein>
<reference evidence="15" key="1">
    <citation type="submission" date="2020-07" db="EMBL/GenBank/DDBJ databases">
        <title>Multicomponent nature underlies the extraordinary mechanical properties of spider dragline silk.</title>
        <authorList>
            <person name="Kono N."/>
            <person name="Nakamura H."/>
            <person name="Mori M."/>
            <person name="Yoshida Y."/>
            <person name="Ohtoshi R."/>
            <person name="Malay A.D."/>
            <person name="Moran D.A.P."/>
            <person name="Tomita M."/>
            <person name="Numata K."/>
            <person name="Arakawa K."/>
        </authorList>
    </citation>
    <scope>NUCLEOTIDE SEQUENCE</scope>
</reference>
<evidence type="ECO:0000256" key="5">
    <source>
        <dbReference type="ARBA" id="ARBA00022537"/>
    </source>
</evidence>
<dbReference type="GO" id="GO:0004842">
    <property type="term" value="F:ubiquitin-protein transferase activity"/>
    <property type="evidence" value="ECO:0007669"/>
    <property type="project" value="TreeGrafter"/>
</dbReference>
<dbReference type="PANTHER" id="PTHR24171:SF11">
    <property type="entry name" value="26S PROTEASOME NON-ATPASE REGULATORY SUBUNIT 10"/>
    <property type="match status" value="1"/>
</dbReference>
<proteinExistence type="predicted"/>
<keyword evidence="6" id="KW-0800">Toxin</keyword>
<dbReference type="PROSITE" id="PS50297">
    <property type="entry name" value="ANK_REP_REGION"/>
    <property type="match status" value="3"/>
</dbReference>
<feature type="region of interest" description="Disordered" evidence="14">
    <location>
        <begin position="232"/>
        <end position="252"/>
    </location>
</feature>
<feature type="compositionally biased region" description="Acidic residues" evidence="14">
    <location>
        <begin position="234"/>
        <end position="243"/>
    </location>
</feature>
<evidence type="ECO:0000256" key="13">
    <source>
        <dbReference type="PROSITE-ProRule" id="PRU00023"/>
    </source>
</evidence>
<dbReference type="Gene3D" id="3.20.20.80">
    <property type="entry name" value="Glycosidases"/>
    <property type="match status" value="2"/>
</dbReference>
<evidence type="ECO:0000256" key="12">
    <source>
        <dbReference type="ARBA" id="ARBA00023298"/>
    </source>
</evidence>
<evidence type="ECO:0000256" key="7">
    <source>
        <dbReference type="ARBA" id="ARBA00022699"/>
    </source>
</evidence>
<keyword evidence="12" id="KW-1053">Target membrane</keyword>
<sequence length="935" mass="104187">MDKELLNNLSTAVSNGRTDIVRSLLSMCENGSAISNGTNISANEVLNEICNPVGTLLHLATKLDHVDIVRTILSSGAQANIENSFGESPFDLVQSQRMTTVYVEELLKCSAKSELDRIRQLISAGVDVNSTDSPESKNTALHWAVCFGKPEAVQCLLDLGASPNVMNGQGMTPLHDAVKRKNVEIIKLLLAAGADPLFKPSLGKYMDKSPMDIAEGNEEISQLFLEYIPKDTESENSNDENDTQSDQLSKSNLDNLSSSLQSLSTISEPSLKNMSTYTPQSSVHVPPFLLTPLPLITDSKLHLLWPQPQKIVQIDEEFFRLQPKYSVQIIHSSNDISALAVADVWNIHSDKFTSLGYECCIENIMTSNFECSGDIICHLSPQTFSRLESYKLVISKDQMRIIASDLYGLHNALCTLEQLFSLYDEDGSVPSLFIHDWPQLQHRAVLLDFAYGARKPTLETLKEYIKTMSSLKLNQLHCYFRYEQSTGNSIPFSNKEFIELSRFCSQHFVNLIPAIDVGANEKYINVKDSITEPAHQLMSLFCSKSIQIGPNLSKIILQQMLSSKNSRIIWDMLLLPTSTVVYLCYNSVLQQSCDLLKLLPLNCILIDYEYQVEHDYDLNAKIITHSGLNVCIGTGTAAWGSIAGSPEIAISCIHKASLAATLHGSFGMIIADWQTLPHHPAFCFSWPGILLGLGAAWNSSVHEDYLHSRLPELLNFYVYQDTAQITGYLNIELGRLEAFMHQSIFQNYKDPSLNTSCKNSILHQLLVDADAVLLDNFTFDLLQQVIRHVRKFELELQKAKPSCFHHGEIILELRLAMDLLLFACRLSKVMVTTGLNPTSNSCGLAVINVGISNLPPIARTDLANRLLALIEQFRAVWLSRNLPCGLHISLTMFNTLLTKLIPENDASLNSVDRNSQLLQDLYSSTEIVRKSSFTA</sequence>
<evidence type="ECO:0000256" key="6">
    <source>
        <dbReference type="ARBA" id="ARBA00022656"/>
    </source>
</evidence>
<dbReference type="GO" id="GO:0070531">
    <property type="term" value="C:BRCA1-A complex"/>
    <property type="evidence" value="ECO:0007669"/>
    <property type="project" value="TreeGrafter"/>
</dbReference>
<evidence type="ECO:0000256" key="3">
    <source>
        <dbReference type="ARBA" id="ARBA00022483"/>
    </source>
</evidence>
<keyword evidence="3" id="KW-0268">Exocytosis</keyword>
<name>A0A8X6HPM1_TRICU</name>
<dbReference type="PROSITE" id="PS50088">
    <property type="entry name" value="ANK_REPEAT"/>
    <property type="match status" value="3"/>
</dbReference>
<dbReference type="GO" id="GO:0031436">
    <property type="term" value="C:BRCA1-BARD1 complex"/>
    <property type="evidence" value="ECO:0007669"/>
    <property type="project" value="TreeGrafter"/>
</dbReference>
<dbReference type="SUPFAM" id="SSF51445">
    <property type="entry name" value="(Trans)glycosidases"/>
    <property type="match status" value="1"/>
</dbReference>
<keyword evidence="7" id="KW-0528">Neurotoxin</keyword>
<organism evidence="15 16">
    <name type="scientific">Trichonephila clavata</name>
    <name type="common">Joro spider</name>
    <name type="synonym">Nephila clavata</name>
    <dbReference type="NCBI Taxonomy" id="2740835"/>
    <lineage>
        <taxon>Eukaryota</taxon>
        <taxon>Metazoa</taxon>
        <taxon>Ecdysozoa</taxon>
        <taxon>Arthropoda</taxon>
        <taxon>Chelicerata</taxon>
        <taxon>Arachnida</taxon>
        <taxon>Araneae</taxon>
        <taxon>Araneomorphae</taxon>
        <taxon>Entelegynae</taxon>
        <taxon>Araneoidea</taxon>
        <taxon>Nephilidae</taxon>
        <taxon>Trichonephila</taxon>
    </lineage>
</organism>
<evidence type="ECO:0000256" key="4">
    <source>
        <dbReference type="ARBA" id="ARBA00022525"/>
    </source>
</evidence>
<dbReference type="InterPro" id="IPR029018">
    <property type="entry name" value="Hex-like_dom2"/>
</dbReference>
<comment type="subcellular location">
    <subcellularLocation>
        <location evidence="2">Secreted</location>
    </subcellularLocation>
    <subcellularLocation>
        <location evidence="1">Target cell membrane</location>
    </subcellularLocation>
</comment>
<dbReference type="Proteomes" id="UP000887116">
    <property type="component" value="Unassembled WGS sequence"/>
</dbReference>
<comment type="caution">
    <text evidence="15">The sequence shown here is derived from an EMBL/GenBank/DDBJ whole genome shotgun (WGS) entry which is preliminary data.</text>
</comment>
<accession>A0A8X6HPM1</accession>
<keyword evidence="9" id="KW-0378">Hydrolase</keyword>
<gene>
    <name evidence="15" type="primary">AVEN_22975_1</name>
    <name evidence="15" type="ORF">TNCT_38811</name>
</gene>
<dbReference type="EMBL" id="BMAO01023727">
    <property type="protein sequence ID" value="GFQ90549.1"/>
    <property type="molecule type" value="Genomic_DNA"/>
</dbReference>
<dbReference type="InterPro" id="IPR017853">
    <property type="entry name" value="GH"/>
</dbReference>
<evidence type="ECO:0000256" key="11">
    <source>
        <dbReference type="ARBA" id="ARBA00023043"/>
    </source>
</evidence>
<dbReference type="SUPFAM" id="SSF48403">
    <property type="entry name" value="Ankyrin repeat"/>
    <property type="match status" value="1"/>
</dbReference>
<dbReference type="GO" id="GO:0085020">
    <property type="term" value="P:protein K6-linked ubiquitination"/>
    <property type="evidence" value="ECO:0007669"/>
    <property type="project" value="TreeGrafter"/>
</dbReference>
<dbReference type="SMART" id="SM00248">
    <property type="entry name" value="ANK"/>
    <property type="match status" value="3"/>
</dbReference>
<evidence type="ECO:0000256" key="10">
    <source>
        <dbReference type="ARBA" id="ARBA00023028"/>
    </source>
</evidence>
<dbReference type="GO" id="GO:0006887">
    <property type="term" value="P:exocytosis"/>
    <property type="evidence" value="ECO:0007669"/>
    <property type="project" value="UniProtKB-KW"/>
</dbReference>
<dbReference type="GO" id="GO:0044218">
    <property type="term" value="C:other organism cell membrane"/>
    <property type="evidence" value="ECO:0007669"/>
    <property type="project" value="UniProtKB-KW"/>
</dbReference>
<dbReference type="GO" id="GO:0005576">
    <property type="term" value="C:extracellular region"/>
    <property type="evidence" value="ECO:0007669"/>
    <property type="project" value="UniProtKB-SubCell"/>
</dbReference>
<evidence type="ECO:0000256" key="1">
    <source>
        <dbReference type="ARBA" id="ARBA00004175"/>
    </source>
</evidence>
<dbReference type="GO" id="GO:0090729">
    <property type="term" value="F:toxin activity"/>
    <property type="evidence" value="ECO:0007669"/>
    <property type="project" value="UniProtKB-KW"/>
</dbReference>
<evidence type="ECO:0000256" key="2">
    <source>
        <dbReference type="ARBA" id="ARBA00004613"/>
    </source>
</evidence>
<feature type="repeat" description="ANK" evidence="13">
    <location>
        <begin position="169"/>
        <end position="201"/>
    </location>
</feature>
<dbReference type="GO" id="GO:0016798">
    <property type="term" value="F:hydrolase activity, acting on glycosyl bonds"/>
    <property type="evidence" value="ECO:0007669"/>
    <property type="project" value="UniProtKB-KW"/>
</dbReference>